<dbReference type="EMBL" id="LT629748">
    <property type="protein sequence ID" value="SDS96243.1"/>
    <property type="molecule type" value="Genomic_DNA"/>
</dbReference>
<protein>
    <submittedName>
        <fullName evidence="5">Outer membrane porin, OprD family</fullName>
    </submittedName>
</protein>
<keyword evidence="3 4" id="KW-0732">Signal</keyword>
<dbReference type="InterPro" id="IPR005318">
    <property type="entry name" value="OM_porin_bac"/>
</dbReference>
<evidence type="ECO:0000256" key="2">
    <source>
        <dbReference type="ARBA" id="ARBA00022448"/>
    </source>
</evidence>
<evidence type="ECO:0000313" key="5">
    <source>
        <dbReference type="EMBL" id="SDS96243.1"/>
    </source>
</evidence>
<name>A0A1H1WGL4_9GAMM</name>
<proteinExistence type="inferred from homology"/>
<dbReference type="Proteomes" id="UP000243426">
    <property type="component" value="Chromosome I"/>
</dbReference>
<keyword evidence="2" id="KW-0813">Transport</keyword>
<dbReference type="GO" id="GO:0015288">
    <property type="term" value="F:porin activity"/>
    <property type="evidence" value="ECO:0007669"/>
    <property type="project" value="TreeGrafter"/>
</dbReference>
<gene>
    <name evidence="5" type="ORF">SAMN05216198_3269</name>
</gene>
<reference evidence="6" key="1">
    <citation type="submission" date="2016-10" db="EMBL/GenBank/DDBJ databases">
        <authorList>
            <person name="Varghese N."/>
            <person name="Submissions S."/>
        </authorList>
    </citation>
    <scope>NUCLEOTIDE SEQUENCE [LARGE SCALE GENOMIC DNA]</scope>
    <source>
        <strain evidence="6">2SM5</strain>
    </source>
</reference>
<evidence type="ECO:0000256" key="3">
    <source>
        <dbReference type="ARBA" id="ARBA00022729"/>
    </source>
</evidence>
<accession>A0A1H1WGL4</accession>
<feature type="signal peptide" evidence="4">
    <location>
        <begin position="1"/>
        <end position="35"/>
    </location>
</feature>
<dbReference type="Pfam" id="PF03573">
    <property type="entry name" value="OprD"/>
    <property type="match status" value="1"/>
</dbReference>
<comment type="similarity">
    <text evidence="1">Belongs to the outer membrane porin (Opr) (TC 1.B.25) family.</text>
</comment>
<evidence type="ECO:0000256" key="1">
    <source>
        <dbReference type="ARBA" id="ARBA00009075"/>
    </source>
</evidence>
<dbReference type="GO" id="GO:0016020">
    <property type="term" value="C:membrane"/>
    <property type="evidence" value="ECO:0007669"/>
    <property type="project" value="InterPro"/>
</dbReference>
<sequence length="452" mass="50018">MGSNTNYNSIYGIQMTKYKLSAIALALMTSAPALAASQADSNGFVEDSSLDLFLRNAYMNRDYYDGRADSTEWGQGAVLTFNSGFTQGKVGFGVDAFGMYGYRLDSGRGRAGNGGIDFFMVDRELIDPANPAAGSRITDVERDMAHAGAAVKARFSKTVLSYGDQRPVLPVLSHDDSRLLPEAYTGTMITSNEIDGLTVHAGRFHAQHRKSDEGRDSGELNSIEVLGGSYQFNDNIRTALYASDVEDVLKRQYANLNYIRPLNEGDTLTLDFSGYRTKQDKKWDGAGDRNNLWSLSANYATGPHDFTLAYQRSSGDTGYNYGFYQNEGAVGDGGTTIWVANSFWSDFNQEDERSWQLGYGLDFTQFGIPGLSYNIAYIRGTDIDLGANGTGTEREIFNQFKYVVQSGAAKDMSVRLRSSVLRVSNNFRNAERNHHQDGNEVRIFIDFPMNIL</sequence>
<keyword evidence="6" id="KW-1185">Reference proteome</keyword>
<dbReference type="STRING" id="797277.SAMN05216198_3269"/>
<evidence type="ECO:0000256" key="4">
    <source>
        <dbReference type="SAM" id="SignalP"/>
    </source>
</evidence>
<dbReference type="PANTHER" id="PTHR34596">
    <property type="entry name" value="CHITOPORIN"/>
    <property type="match status" value="1"/>
</dbReference>
<feature type="chain" id="PRO_5009264426" evidence="4">
    <location>
        <begin position="36"/>
        <end position="452"/>
    </location>
</feature>
<evidence type="ECO:0000313" key="6">
    <source>
        <dbReference type="Proteomes" id="UP000243426"/>
    </source>
</evidence>
<dbReference type="AlphaFoldDB" id="A0A1H1WGL4"/>
<dbReference type="InterPro" id="IPR023614">
    <property type="entry name" value="Porin_dom_sf"/>
</dbReference>
<dbReference type="Gene3D" id="2.40.160.10">
    <property type="entry name" value="Porin"/>
    <property type="match status" value="1"/>
</dbReference>
<organism evidence="5 6">
    <name type="scientific">Halopseudomonas litoralis</name>
    <dbReference type="NCBI Taxonomy" id="797277"/>
    <lineage>
        <taxon>Bacteria</taxon>
        <taxon>Pseudomonadati</taxon>
        <taxon>Pseudomonadota</taxon>
        <taxon>Gammaproteobacteria</taxon>
        <taxon>Pseudomonadales</taxon>
        <taxon>Pseudomonadaceae</taxon>
        <taxon>Halopseudomonas</taxon>
    </lineage>
</organism>
<dbReference type="PANTHER" id="PTHR34596:SF2">
    <property type="entry name" value="CHITOPORIN"/>
    <property type="match status" value="1"/>
</dbReference>